<proteinExistence type="predicted"/>
<reference evidence="5 6" key="1">
    <citation type="submission" date="2020-09" db="EMBL/GenBank/DDBJ databases">
        <title>De no assembly of potato wild relative species, Solanum commersonii.</title>
        <authorList>
            <person name="Cho K."/>
        </authorList>
    </citation>
    <scope>NUCLEOTIDE SEQUENCE [LARGE SCALE GENOMIC DNA]</scope>
    <source>
        <strain evidence="5">LZ3.2</strain>
        <tissue evidence="5">Leaf</tissue>
    </source>
</reference>
<comment type="catalytic activity">
    <reaction evidence="1">
        <text>2 (2E,6E,10E)-geranylgeranyl diphosphate = 15-cis-phytoene + 2 diphosphate</text>
        <dbReference type="Rhea" id="RHEA:34475"/>
        <dbReference type="ChEBI" id="CHEBI:27787"/>
        <dbReference type="ChEBI" id="CHEBI:33019"/>
        <dbReference type="ChEBI" id="CHEBI:58756"/>
        <dbReference type="EC" id="2.5.1.32"/>
    </reaction>
</comment>
<keyword evidence="6" id="KW-1185">Reference proteome</keyword>
<dbReference type="PANTHER" id="PTHR31480">
    <property type="entry name" value="BIFUNCTIONAL LYCOPENE CYCLASE/PHYTOENE SYNTHASE"/>
    <property type="match status" value="1"/>
</dbReference>
<evidence type="ECO:0000256" key="1">
    <source>
        <dbReference type="ARBA" id="ARBA00001805"/>
    </source>
</evidence>
<protein>
    <recommendedName>
        <fullName evidence="2">15-cis-phytoene synthase</fullName>
        <ecNumber evidence="2">2.5.1.32</ecNumber>
    </recommendedName>
</protein>
<evidence type="ECO:0000313" key="5">
    <source>
        <dbReference type="EMBL" id="KAG5630400.1"/>
    </source>
</evidence>
<dbReference type="AlphaFoldDB" id="A0A9J6B123"/>
<keyword evidence="4" id="KW-1133">Transmembrane helix</keyword>
<dbReference type="Gene3D" id="1.10.600.10">
    <property type="entry name" value="Farnesyl Diphosphate Synthase"/>
    <property type="match status" value="1"/>
</dbReference>
<keyword evidence="4" id="KW-0472">Membrane</keyword>
<gene>
    <name evidence="5" type="ORF">H5410_002117</name>
</gene>
<dbReference type="SUPFAM" id="SSF48576">
    <property type="entry name" value="Terpenoid synthases"/>
    <property type="match status" value="1"/>
</dbReference>
<dbReference type="OrthoDB" id="6600518at2759"/>
<dbReference type="EMBL" id="JACXVP010000001">
    <property type="protein sequence ID" value="KAG5630400.1"/>
    <property type="molecule type" value="Genomic_DNA"/>
</dbReference>
<sequence>MVEGMRDELVEILYNNFDELYLYCYYVASTIGGLMSVRIYGHCTQSKRQPCRFRSFLTYVAWTLQKYALGKTIQRMEPLVLTTLKWRMLAYTPCTYIDYFHSAGGSPMKTFFGRVTDEWRIFMKKQIRGRKFFYEAKKGVKELSSRRWP</sequence>
<organism evidence="5 6">
    <name type="scientific">Solanum commersonii</name>
    <name type="common">Commerson's wild potato</name>
    <name type="synonym">Commerson's nightshade</name>
    <dbReference type="NCBI Taxonomy" id="4109"/>
    <lineage>
        <taxon>Eukaryota</taxon>
        <taxon>Viridiplantae</taxon>
        <taxon>Streptophyta</taxon>
        <taxon>Embryophyta</taxon>
        <taxon>Tracheophyta</taxon>
        <taxon>Spermatophyta</taxon>
        <taxon>Magnoliopsida</taxon>
        <taxon>eudicotyledons</taxon>
        <taxon>Gunneridae</taxon>
        <taxon>Pentapetalae</taxon>
        <taxon>asterids</taxon>
        <taxon>lamiids</taxon>
        <taxon>Solanales</taxon>
        <taxon>Solanaceae</taxon>
        <taxon>Solanoideae</taxon>
        <taxon>Solaneae</taxon>
        <taxon>Solanum</taxon>
    </lineage>
</organism>
<dbReference type="InterPro" id="IPR002060">
    <property type="entry name" value="Squ/phyt_synthse"/>
</dbReference>
<name>A0A9J6B123_SOLCO</name>
<keyword evidence="3" id="KW-0125">Carotenoid biosynthesis</keyword>
<feature type="transmembrane region" description="Helical" evidence="4">
    <location>
        <begin position="20"/>
        <end position="40"/>
    </location>
</feature>
<evidence type="ECO:0000256" key="3">
    <source>
        <dbReference type="ARBA" id="ARBA00022746"/>
    </source>
</evidence>
<dbReference type="GO" id="GO:0016117">
    <property type="term" value="P:carotenoid biosynthetic process"/>
    <property type="evidence" value="ECO:0007669"/>
    <property type="project" value="UniProtKB-KW"/>
</dbReference>
<dbReference type="Proteomes" id="UP000824120">
    <property type="component" value="Chromosome 1"/>
</dbReference>
<evidence type="ECO:0000313" key="6">
    <source>
        <dbReference type="Proteomes" id="UP000824120"/>
    </source>
</evidence>
<comment type="caution">
    <text evidence="5">The sequence shown here is derived from an EMBL/GenBank/DDBJ whole genome shotgun (WGS) entry which is preliminary data.</text>
</comment>
<evidence type="ECO:0000256" key="4">
    <source>
        <dbReference type="SAM" id="Phobius"/>
    </source>
</evidence>
<dbReference type="Pfam" id="PF00494">
    <property type="entry name" value="SQS_PSY"/>
    <property type="match status" value="1"/>
</dbReference>
<dbReference type="InterPro" id="IPR008949">
    <property type="entry name" value="Isoprenoid_synthase_dom_sf"/>
</dbReference>
<evidence type="ECO:0000256" key="2">
    <source>
        <dbReference type="ARBA" id="ARBA00012396"/>
    </source>
</evidence>
<keyword evidence="4" id="KW-0812">Transmembrane</keyword>
<feature type="non-terminal residue" evidence="5">
    <location>
        <position position="1"/>
    </location>
</feature>
<accession>A0A9J6B123</accession>
<dbReference type="EC" id="2.5.1.32" evidence="2"/>
<dbReference type="GO" id="GO:0046905">
    <property type="term" value="F:15-cis-phytoene synthase activity"/>
    <property type="evidence" value="ECO:0007669"/>
    <property type="project" value="UniProtKB-EC"/>
</dbReference>